<keyword evidence="2" id="KW-1185">Reference proteome</keyword>
<evidence type="ECO:0000313" key="2">
    <source>
        <dbReference type="Proteomes" id="UP000315439"/>
    </source>
</evidence>
<dbReference type="AlphaFoldDB" id="A0A545UIU2"/>
<name>A0A545UIU2_9GAMM</name>
<proteinExistence type="predicted"/>
<dbReference type="RefSeq" id="WP_142891449.1">
    <property type="nucleotide sequence ID" value="NZ_ML660160.1"/>
</dbReference>
<dbReference type="Proteomes" id="UP000315439">
    <property type="component" value="Unassembled WGS sequence"/>
</dbReference>
<evidence type="ECO:0000313" key="1">
    <source>
        <dbReference type="EMBL" id="TQV89385.1"/>
    </source>
</evidence>
<accession>A0A545UIU2</accession>
<sequence>MPSKPYLLNKRPQNGGEHEVHSLYECEHLPNIEFRIPLGSFQNCIEAVSAAKQKFPGHVIDGCKFCSPQCHTR</sequence>
<gene>
    <name evidence="1" type="ORF">FLL46_00440</name>
</gene>
<organism evidence="1 2">
    <name type="scientific">Aliikangiella coralliicola</name>
    <dbReference type="NCBI Taxonomy" id="2592383"/>
    <lineage>
        <taxon>Bacteria</taxon>
        <taxon>Pseudomonadati</taxon>
        <taxon>Pseudomonadota</taxon>
        <taxon>Gammaproteobacteria</taxon>
        <taxon>Oceanospirillales</taxon>
        <taxon>Pleioneaceae</taxon>
        <taxon>Aliikangiella</taxon>
    </lineage>
</organism>
<protein>
    <submittedName>
        <fullName evidence="1">Uncharacterized protein</fullName>
    </submittedName>
</protein>
<reference evidence="1 2" key="1">
    <citation type="submission" date="2019-07" db="EMBL/GenBank/DDBJ databases">
        <title>Draft genome for Aliikangiella sp. M105.</title>
        <authorList>
            <person name="Wang G."/>
        </authorList>
    </citation>
    <scope>NUCLEOTIDE SEQUENCE [LARGE SCALE GENOMIC DNA]</scope>
    <source>
        <strain evidence="1 2">M105</strain>
    </source>
</reference>
<dbReference type="OrthoDB" id="47198at2"/>
<comment type="caution">
    <text evidence="1">The sequence shown here is derived from an EMBL/GenBank/DDBJ whole genome shotgun (WGS) entry which is preliminary data.</text>
</comment>
<dbReference type="EMBL" id="VIKS01000001">
    <property type="protein sequence ID" value="TQV89385.1"/>
    <property type="molecule type" value="Genomic_DNA"/>
</dbReference>